<feature type="region of interest" description="Disordered" evidence="1">
    <location>
        <begin position="1"/>
        <end position="23"/>
    </location>
</feature>
<evidence type="ECO:0000256" key="1">
    <source>
        <dbReference type="SAM" id="MobiDB-lite"/>
    </source>
</evidence>
<name>A0AAW2KLW5_SESRA</name>
<accession>A0AAW2KLW5</accession>
<dbReference type="AlphaFoldDB" id="A0AAW2KLW5"/>
<reference evidence="2" key="1">
    <citation type="submission" date="2020-06" db="EMBL/GenBank/DDBJ databases">
        <authorList>
            <person name="Li T."/>
            <person name="Hu X."/>
            <person name="Zhang T."/>
            <person name="Song X."/>
            <person name="Zhang H."/>
            <person name="Dai N."/>
            <person name="Sheng W."/>
            <person name="Hou X."/>
            <person name="Wei L."/>
        </authorList>
    </citation>
    <scope>NUCLEOTIDE SEQUENCE</scope>
    <source>
        <strain evidence="2">G02</strain>
        <tissue evidence="2">Leaf</tissue>
    </source>
</reference>
<proteinExistence type="predicted"/>
<gene>
    <name evidence="2" type="ORF">Sradi_6114400</name>
</gene>
<evidence type="ECO:0000313" key="2">
    <source>
        <dbReference type="EMBL" id="KAL0306971.1"/>
    </source>
</evidence>
<reference evidence="2" key="2">
    <citation type="journal article" date="2024" name="Plant">
        <title>Genomic evolution and insights into agronomic trait innovations of Sesamum species.</title>
        <authorList>
            <person name="Miao H."/>
            <person name="Wang L."/>
            <person name="Qu L."/>
            <person name="Liu H."/>
            <person name="Sun Y."/>
            <person name="Le M."/>
            <person name="Wang Q."/>
            <person name="Wei S."/>
            <person name="Zheng Y."/>
            <person name="Lin W."/>
            <person name="Duan Y."/>
            <person name="Cao H."/>
            <person name="Xiong S."/>
            <person name="Wang X."/>
            <person name="Wei L."/>
            <person name="Li C."/>
            <person name="Ma Q."/>
            <person name="Ju M."/>
            <person name="Zhao R."/>
            <person name="Li G."/>
            <person name="Mu C."/>
            <person name="Tian Q."/>
            <person name="Mei H."/>
            <person name="Zhang T."/>
            <person name="Gao T."/>
            <person name="Zhang H."/>
        </authorList>
    </citation>
    <scope>NUCLEOTIDE SEQUENCE</scope>
    <source>
        <strain evidence="2">G02</strain>
    </source>
</reference>
<organism evidence="2">
    <name type="scientific">Sesamum radiatum</name>
    <name type="common">Black benniseed</name>
    <dbReference type="NCBI Taxonomy" id="300843"/>
    <lineage>
        <taxon>Eukaryota</taxon>
        <taxon>Viridiplantae</taxon>
        <taxon>Streptophyta</taxon>
        <taxon>Embryophyta</taxon>
        <taxon>Tracheophyta</taxon>
        <taxon>Spermatophyta</taxon>
        <taxon>Magnoliopsida</taxon>
        <taxon>eudicotyledons</taxon>
        <taxon>Gunneridae</taxon>
        <taxon>Pentapetalae</taxon>
        <taxon>asterids</taxon>
        <taxon>lamiids</taxon>
        <taxon>Lamiales</taxon>
        <taxon>Pedaliaceae</taxon>
        <taxon>Sesamum</taxon>
    </lineage>
</organism>
<dbReference type="EMBL" id="JACGWJ010000028">
    <property type="protein sequence ID" value="KAL0306971.1"/>
    <property type="molecule type" value="Genomic_DNA"/>
</dbReference>
<sequence length="71" mass="7907">MRNFQTQVQFPRPWFNSRQKSTSVPSSELKRGSAIFGEFLNSGTQTEVQSMVNEDLSSPVPIPPVASLSHI</sequence>
<protein>
    <submittedName>
        <fullName evidence="2">Uncharacterized protein</fullName>
    </submittedName>
</protein>
<comment type="caution">
    <text evidence="2">The sequence shown here is derived from an EMBL/GenBank/DDBJ whole genome shotgun (WGS) entry which is preliminary data.</text>
</comment>